<dbReference type="InterPro" id="IPR027417">
    <property type="entry name" value="P-loop_NTPase"/>
</dbReference>
<evidence type="ECO:0000313" key="21">
    <source>
        <dbReference type="Proteomes" id="UP000682134"/>
    </source>
</evidence>
<dbReference type="Proteomes" id="UP000682134">
    <property type="component" value="Unassembled WGS sequence"/>
</dbReference>
<dbReference type="GO" id="GO:0005524">
    <property type="term" value="F:ATP binding"/>
    <property type="evidence" value="ECO:0007669"/>
    <property type="project" value="UniProtKB-KW"/>
</dbReference>
<evidence type="ECO:0000256" key="3">
    <source>
        <dbReference type="ARBA" id="ARBA00005446"/>
    </source>
</evidence>
<comment type="cofactor">
    <cofactor evidence="2">
        <name>Zn(2+)</name>
        <dbReference type="ChEBI" id="CHEBI:29105"/>
    </cofactor>
</comment>
<feature type="domain" description="Helicase C-terminal" evidence="19">
    <location>
        <begin position="212"/>
        <end position="363"/>
    </location>
</feature>
<dbReference type="InterPro" id="IPR010997">
    <property type="entry name" value="HRDC-like_sf"/>
</dbReference>
<feature type="domain" description="Helicase ATP-binding" evidence="18">
    <location>
        <begin position="26"/>
        <end position="195"/>
    </location>
</feature>
<dbReference type="GO" id="GO:0006260">
    <property type="term" value="P:DNA replication"/>
    <property type="evidence" value="ECO:0007669"/>
    <property type="project" value="InterPro"/>
</dbReference>
<keyword evidence="6" id="KW-0227">DNA damage</keyword>
<dbReference type="Pfam" id="PF00271">
    <property type="entry name" value="Helicase_C"/>
    <property type="match status" value="1"/>
</dbReference>
<dbReference type="InterPro" id="IPR032284">
    <property type="entry name" value="RecQ_Zn-bd"/>
</dbReference>
<dbReference type="InterPro" id="IPR011545">
    <property type="entry name" value="DEAD/DEAH_box_helicase_dom"/>
</dbReference>
<keyword evidence="7 20" id="KW-0378">Hydrolase</keyword>
<dbReference type="EMBL" id="JAGIYQ010000017">
    <property type="protein sequence ID" value="MBP0727003.1"/>
    <property type="molecule type" value="Genomic_DNA"/>
</dbReference>
<comment type="catalytic activity">
    <reaction evidence="15">
        <text>Couples ATP hydrolysis with the unwinding of duplex DNA by translocating in the 3'-5' direction.</text>
        <dbReference type="EC" id="5.6.2.4"/>
    </reaction>
</comment>
<name>A0A940NXS1_9BACI</name>
<dbReference type="InterPro" id="IPR036390">
    <property type="entry name" value="WH_DNA-bd_sf"/>
</dbReference>
<dbReference type="SUPFAM" id="SSF52540">
    <property type="entry name" value="P-loop containing nucleoside triphosphate hydrolases"/>
    <property type="match status" value="1"/>
</dbReference>
<dbReference type="Gene3D" id="1.10.150.80">
    <property type="entry name" value="HRDC domain"/>
    <property type="match status" value="1"/>
</dbReference>
<dbReference type="GO" id="GO:0009378">
    <property type="term" value="F:four-way junction helicase activity"/>
    <property type="evidence" value="ECO:0007669"/>
    <property type="project" value="TreeGrafter"/>
</dbReference>
<dbReference type="GO" id="GO:0006310">
    <property type="term" value="P:DNA recombination"/>
    <property type="evidence" value="ECO:0007669"/>
    <property type="project" value="UniProtKB-UniRule"/>
</dbReference>
<dbReference type="SUPFAM" id="SSF47819">
    <property type="entry name" value="HRDC-like"/>
    <property type="match status" value="1"/>
</dbReference>
<dbReference type="GO" id="GO:0046872">
    <property type="term" value="F:metal ion binding"/>
    <property type="evidence" value="ECO:0007669"/>
    <property type="project" value="UniProtKB-KW"/>
</dbReference>
<dbReference type="InterPro" id="IPR002121">
    <property type="entry name" value="HRDC_dom"/>
</dbReference>
<gene>
    <name evidence="20" type="primary">recQ</name>
    <name evidence="20" type="ORF">J5Y03_17735</name>
</gene>
<evidence type="ECO:0000256" key="13">
    <source>
        <dbReference type="ARBA" id="ARBA00023204"/>
    </source>
</evidence>
<dbReference type="InterPro" id="IPR044876">
    <property type="entry name" value="HRDC_dom_sf"/>
</dbReference>
<dbReference type="GO" id="GO:0043590">
    <property type="term" value="C:bacterial nucleoid"/>
    <property type="evidence" value="ECO:0007669"/>
    <property type="project" value="TreeGrafter"/>
</dbReference>
<keyword evidence="8 20" id="KW-0347">Helicase</keyword>
<dbReference type="NCBIfam" id="TIGR01389">
    <property type="entry name" value="recQ"/>
    <property type="match status" value="1"/>
</dbReference>
<dbReference type="Pfam" id="PF09382">
    <property type="entry name" value="RQC"/>
    <property type="match status" value="1"/>
</dbReference>
<dbReference type="GO" id="GO:0043138">
    <property type="term" value="F:3'-5' DNA helicase activity"/>
    <property type="evidence" value="ECO:0007669"/>
    <property type="project" value="UniProtKB-EC"/>
</dbReference>
<evidence type="ECO:0000313" key="20">
    <source>
        <dbReference type="EMBL" id="MBP0727003.1"/>
    </source>
</evidence>
<dbReference type="InterPro" id="IPR004589">
    <property type="entry name" value="DNA_helicase_ATP-dep_RecQ"/>
</dbReference>
<dbReference type="RefSeq" id="WP_209407341.1">
    <property type="nucleotide sequence ID" value="NZ_JAGIYQ010000017.1"/>
</dbReference>
<dbReference type="PANTHER" id="PTHR13710:SF105">
    <property type="entry name" value="ATP-DEPENDENT DNA HELICASE Q1"/>
    <property type="match status" value="1"/>
</dbReference>
<reference evidence="20" key="1">
    <citation type="submission" date="2021-04" db="EMBL/GenBank/DDBJ databases">
        <title>Genome seq and assembly of Bacillus sp.</title>
        <authorList>
            <person name="Chhetri G."/>
        </authorList>
    </citation>
    <scope>NUCLEOTIDE SEQUENCE</scope>
    <source>
        <strain evidence="20">RG28</strain>
    </source>
</reference>
<dbReference type="CDD" id="cd17920">
    <property type="entry name" value="DEXHc_RecQ"/>
    <property type="match status" value="1"/>
</dbReference>
<dbReference type="GO" id="GO:0016787">
    <property type="term" value="F:hydrolase activity"/>
    <property type="evidence" value="ECO:0007669"/>
    <property type="project" value="UniProtKB-KW"/>
</dbReference>
<dbReference type="InterPro" id="IPR001650">
    <property type="entry name" value="Helicase_C-like"/>
</dbReference>
<dbReference type="Pfam" id="PF00570">
    <property type="entry name" value="HRDC"/>
    <property type="match status" value="1"/>
</dbReference>
<dbReference type="Pfam" id="PF00270">
    <property type="entry name" value="DEAD"/>
    <property type="match status" value="1"/>
</dbReference>
<evidence type="ECO:0000256" key="1">
    <source>
        <dbReference type="ARBA" id="ARBA00001946"/>
    </source>
</evidence>
<dbReference type="PANTHER" id="PTHR13710">
    <property type="entry name" value="DNA HELICASE RECQ FAMILY MEMBER"/>
    <property type="match status" value="1"/>
</dbReference>
<keyword evidence="4" id="KW-0479">Metal-binding</keyword>
<dbReference type="GO" id="GO:0005737">
    <property type="term" value="C:cytoplasm"/>
    <property type="evidence" value="ECO:0007669"/>
    <property type="project" value="TreeGrafter"/>
</dbReference>
<evidence type="ECO:0000256" key="14">
    <source>
        <dbReference type="ARBA" id="ARBA00023235"/>
    </source>
</evidence>
<evidence type="ECO:0000256" key="5">
    <source>
        <dbReference type="ARBA" id="ARBA00022741"/>
    </source>
</evidence>
<dbReference type="SUPFAM" id="SSF46785">
    <property type="entry name" value="Winged helix' DNA-binding domain"/>
    <property type="match status" value="1"/>
</dbReference>
<dbReference type="FunFam" id="3.40.50.300:FF:001746">
    <property type="entry name" value="ATP-dependent DNA helicase recQ"/>
    <property type="match status" value="1"/>
</dbReference>
<dbReference type="SMART" id="SM00341">
    <property type="entry name" value="HRDC"/>
    <property type="match status" value="1"/>
</dbReference>
<comment type="caution">
    <text evidence="20">The sequence shown here is derived from an EMBL/GenBank/DDBJ whole genome shotgun (WGS) entry which is preliminary data.</text>
</comment>
<dbReference type="AlphaFoldDB" id="A0A940NXS1"/>
<dbReference type="GO" id="GO:0003677">
    <property type="term" value="F:DNA binding"/>
    <property type="evidence" value="ECO:0007669"/>
    <property type="project" value="UniProtKB-KW"/>
</dbReference>
<dbReference type="CDD" id="cd18794">
    <property type="entry name" value="SF2_C_RecQ"/>
    <property type="match status" value="1"/>
</dbReference>
<evidence type="ECO:0000256" key="6">
    <source>
        <dbReference type="ARBA" id="ARBA00022763"/>
    </source>
</evidence>
<keyword evidence="13" id="KW-0234">DNA repair</keyword>
<dbReference type="SMART" id="SM00490">
    <property type="entry name" value="HELICc"/>
    <property type="match status" value="1"/>
</dbReference>
<keyword evidence="12" id="KW-0233">DNA recombination</keyword>
<dbReference type="InterPro" id="IPR029491">
    <property type="entry name" value="Helicase_HTH"/>
</dbReference>
<evidence type="ECO:0000259" key="19">
    <source>
        <dbReference type="PROSITE" id="PS51194"/>
    </source>
</evidence>
<dbReference type="GO" id="GO:0006281">
    <property type="term" value="P:DNA repair"/>
    <property type="evidence" value="ECO:0007669"/>
    <property type="project" value="UniProtKB-KW"/>
</dbReference>
<dbReference type="EC" id="5.6.2.4" evidence="16"/>
<evidence type="ECO:0000256" key="2">
    <source>
        <dbReference type="ARBA" id="ARBA00001947"/>
    </source>
</evidence>
<dbReference type="FunFam" id="3.40.50.300:FF:000296">
    <property type="entry name" value="ATP-dependent DNA helicase RecQ"/>
    <property type="match status" value="1"/>
</dbReference>
<keyword evidence="11" id="KW-0238">DNA-binding</keyword>
<evidence type="ECO:0000256" key="9">
    <source>
        <dbReference type="ARBA" id="ARBA00022833"/>
    </source>
</evidence>
<dbReference type="PROSITE" id="PS51192">
    <property type="entry name" value="HELICASE_ATP_BIND_1"/>
    <property type="match status" value="1"/>
</dbReference>
<evidence type="ECO:0000256" key="7">
    <source>
        <dbReference type="ARBA" id="ARBA00022801"/>
    </source>
</evidence>
<evidence type="ECO:0000256" key="11">
    <source>
        <dbReference type="ARBA" id="ARBA00023125"/>
    </source>
</evidence>
<comment type="cofactor">
    <cofactor evidence="1">
        <name>Mg(2+)</name>
        <dbReference type="ChEBI" id="CHEBI:18420"/>
    </cofactor>
</comment>
<evidence type="ECO:0000256" key="16">
    <source>
        <dbReference type="NCBIfam" id="TIGR01389"/>
    </source>
</evidence>
<dbReference type="InterPro" id="IPR018982">
    <property type="entry name" value="RQC_domain"/>
</dbReference>
<keyword evidence="14" id="KW-0413">Isomerase</keyword>
<dbReference type="NCBIfam" id="TIGR00614">
    <property type="entry name" value="recQ_fam"/>
    <property type="match status" value="1"/>
</dbReference>
<dbReference type="Gene3D" id="3.40.50.300">
    <property type="entry name" value="P-loop containing nucleotide triphosphate hydrolases"/>
    <property type="match status" value="2"/>
</dbReference>
<accession>A0A940NXS1</accession>
<dbReference type="InterPro" id="IPR006293">
    <property type="entry name" value="DNA_helicase_ATP-dep_RecQ_bac"/>
</dbReference>
<dbReference type="PROSITE" id="PS51194">
    <property type="entry name" value="HELICASE_CTER"/>
    <property type="match status" value="1"/>
</dbReference>
<evidence type="ECO:0000256" key="12">
    <source>
        <dbReference type="ARBA" id="ARBA00023172"/>
    </source>
</evidence>
<organism evidence="20 21">
    <name type="scientific">Gottfriedia endophytica</name>
    <dbReference type="NCBI Taxonomy" id="2820819"/>
    <lineage>
        <taxon>Bacteria</taxon>
        <taxon>Bacillati</taxon>
        <taxon>Bacillota</taxon>
        <taxon>Bacilli</taxon>
        <taxon>Bacillales</taxon>
        <taxon>Bacillaceae</taxon>
        <taxon>Gottfriedia</taxon>
    </lineage>
</organism>
<evidence type="ECO:0000259" key="17">
    <source>
        <dbReference type="PROSITE" id="PS50967"/>
    </source>
</evidence>
<dbReference type="InterPro" id="IPR036388">
    <property type="entry name" value="WH-like_DNA-bd_sf"/>
</dbReference>
<keyword evidence="9" id="KW-0862">Zinc</keyword>
<evidence type="ECO:0000256" key="4">
    <source>
        <dbReference type="ARBA" id="ARBA00022723"/>
    </source>
</evidence>
<proteinExistence type="inferred from homology"/>
<feature type="domain" description="HRDC" evidence="17">
    <location>
        <begin position="513"/>
        <end position="593"/>
    </location>
</feature>
<keyword evidence="5" id="KW-0547">Nucleotide-binding</keyword>
<dbReference type="Gene3D" id="1.10.10.10">
    <property type="entry name" value="Winged helix-like DNA-binding domain superfamily/Winged helix DNA-binding domain"/>
    <property type="match status" value="1"/>
</dbReference>
<dbReference type="PROSITE" id="PS50967">
    <property type="entry name" value="HRDC"/>
    <property type="match status" value="1"/>
</dbReference>
<dbReference type="InterPro" id="IPR014001">
    <property type="entry name" value="Helicase_ATP-bd"/>
</dbReference>
<dbReference type="Pfam" id="PF16124">
    <property type="entry name" value="RecQ_Zn_bind"/>
    <property type="match status" value="1"/>
</dbReference>
<evidence type="ECO:0000259" key="18">
    <source>
        <dbReference type="PROSITE" id="PS51192"/>
    </source>
</evidence>
<sequence>MLTKAKQNLLHYYGYESFRNGQEQIISRVLSGKDTIGIMPTGGGKSICYQIPATLLPGITLVISPLISLMKDQVDALDQVGIPSTFINSSLSSSEYNGRLRELQNGDYKILYIAPERLESPDFVYQLSSIPISMVAIDEAHCISQWGHDFRPSYLRIPNLIEQLPNKPTVIALTATATPQVKKDICHLLQIDESTAIVTGFERENLSFKVIKGQNRLDFIKKYVRQNRNESGIIYAATRKEVEHVYEVLQKEGISVGRYHAGLSDKERTNQQDLFLNDELTVIVATNAFGMGIDKSNVRYVIHYQMPKNMESYYQEAGRAGRDGLESECILLYSAQDVQIQRFLIEQSTENIDRQKQELQKLLSMKDFCYYEGCLQSFILRYFGDENPKSCEKCSNCLDDRSSIDVTTDCQIVLSCIIRMGERFGKTMVASVLTGSKNQKVLDFRFNQLSTYGLLKDKSAKDVTDFIDFLISEQVIGMTDGKFPLLYVTTSGKEVLLNQRKVMRKEQMTVKVLTVNDELFESLRTIRKELATQEKVPPFVIFSDQTLRDVCSKLPITEEDLLNVKGIGLQKQQRYGKYLIEAVRKYNEENQQGEMNLTETTKVRSKSSKRDDTPSYVVTYELYQQGMTLKEIAKEREFSQMTIENHILQSAEAGMEIEWGKIVSPSHEELILEVIDEVGIEKLKPIKEKLPDEITYFMIKTVIVKSKILMIQL</sequence>
<keyword evidence="21" id="KW-1185">Reference proteome</keyword>
<evidence type="ECO:0000256" key="10">
    <source>
        <dbReference type="ARBA" id="ARBA00022840"/>
    </source>
</evidence>
<dbReference type="SMART" id="SM00956">
    <property type="entry name" value="RQC"/>
    <property type="match status" value="1"/>
</dbReference>
<keyword evidence="10" id="KW-0067">ATP-binding</keyword>
<protein>
    <recommendedName>
        <fullName evidence="16">DNA helicase RecQ</fullName>
        <ecNumber evidence="16">5.6.2.4</ecNumber>
    </recommendedName>
</protein>
<evidence type="ECO:0000256" key="8">
    <source>
        <dbReference type="ARBA" id="ARBA00022806"/>
    </source>
</evidence>
<dbReference type="GO" id="GO:0009432">
    <property type="term" value="P:SOS response"/>
    <property type="evidence" value="ECO:0007669"/>
    <property type="project" value="UniProtKB-UniRule"/>
</dbReference>
<evidence type="ECO:0000256" key="15">
    <source>
        <dbReference type="ARBA" id="ARBA00034617"/>
    </source>
</evidence>
<dbReference type="GO" id="GO:0030894">
    <property type="term" value="C:replisome"/>
    <property type="evidence" value="ECO:0007669"/>
    <property type="project" value="TreeGrafter"/>
</dbReference>
<dbReference type="SMART" id="SM00487">
    <property type="entry name" value="DEXDc"/>
    <property type="match status" value="1"/>
</dbReference>
<comment type="similarity">
    <text evidence="3">Belongs to the helicase family. RecQ subfamily.</text>
</comment>
<dbReference type="Pfam" id="PF14493">
    <property type="entry name" value="HTH_40"/>
    <property type="match status" value="1"/>
</dbReference>